<dbReference type="STRING" id="521013.SAMN04488567_1027"/>
<feature type="transmembrane region" description="Helical" evidence="1">
    <location>
        <begin position="31"/>
        <end position="49"/>
    </location>
</feature>
<dbReference type="Proteomes" id="UP000198922">
    <property type="component" value="Unassembled WGS sequence"/>
</dbReference>
<feature type="transmembrane region" description="Helical" evidence="1">
    <location>
        <begin position="103"/>
        <end position="123"/>
    </location>
</feature>
<evidence type="ECO:0000256" key="1">
    <source>
        <dbReference type="SAM" id="Phobius"/>
    </source>
</evidence>
<dbReference type="AlphaFoldDB" id="A0A1G7ALZ6"/>
<dbReference type="EMBL" id="FNAT01000001">
    <property type="protein sequence ID" value="SDE15879.1"/>
    <property type="molecule type" value="Genomic_DNA"/>
</dbReference>
<evidence type="ECO:0008006" key="4">
    <source>
        <dbReference type="Google" id="ProtNLM"/>
    </source>
</evidence>
<dbReference type="OrthoDB" id="7771437at2"/>
<evidence type="ECO:0000313" key="2">
    <source>
        <dbReference type="EMBL" id="SDE15879.1"/>
    </source>
</evidence>
<proteinExistence type="predicted"/>
<evidence type="ECO:0000313" key="3">
    <source>
        <dbReference type="Proteomes" id="UP000198922"/>
    </source>
</evidence>
<keyword evidence="3" id="KW-1185">Reference proteome</keyword>
<dbReference type="RefSeq" id="WP_090109847.1">
    <property type="nucleotide sequence ID" value="NZ_FNAT01000001.1"/>
</dbReference>
<keyword evidence="1" id="KW-0472">Membrane</keyword>
<name>A0A1G7ALZ6_9RHOB</name>
<organism evidence="2 3">
    <name type="scientific">Limimaricola pyoseonensis</name>
    <dbReference type="NCBI Taxonomy" id="521013"/>
    <lineage>
        <taxon>Bacteria</taxon>
        <taxon>Pseudomonadati</taxon>
        <taxon>Pseudomonadota</taxon>
        <taxon>Alphaproteobacteria</taxon>
        <taxon>Rhodobacterales</taxon>
        <taxon>Paracoccaceae</taxon>
        <taxon>Limimaricola</taxon>
    </lineage>
</organism>
<feature type="transmembrane region" description="Helical" evidence="1">
    <location>
        <begin position="129"/>
        <end position="150"/>
    </location>
</feature>
<accession>A0A1G7ALZ6</accession>
<feature type="transmembrane region" description="Helical" evidence="1">
    <location>
        <begin position="69"/>
        <end position="91"/>
    </location>
</feature>
<sequence length="161" mass="17742">MAVSSDILRTWRAPRQVVSDLAAEGRREDKAVGWLFVACGLIFVAQWPRLARVAFETQAEVAQLMAYELLAWIFVWPLFFYVLAGASWLVLKVFRAGVTAFEARLSLFWAFLAATPAGLLYGLQSGLNGPGLATSAVGAVWIAAFFLFWAQGLRAVIARKD</sequence>
<keyword evidence="1" id="KW-1133">Transmembrane helix</keyword>
<reference evidence="3" key="1">
    <citation type="submission" date="2016-10" db="EMBL/GenBank/DDBJ databases">
        <authorList>
            <person name="Varghese N."/>
            <person name="Submissions S."/>
        </authorList>
    </citation>
    <scope>NUCLEOTIDE SEQUENCE [LARGE SCALE GENOMIC DNA]</scope>
    <source>
        <strain evidence="3">DSM 21424</strain>
    </source>
</reference>
<gene>
    <name evidence="2" type="ORF">SAMN04488567_1027</name>
</gene>
<keyword evidence="1" id="KW-0812">Transmembrane</keyword>
<protein>
    <recommendedName>
        <fullName evidence="4">Yip1 domain-containing protein</fullName>
    </recommendedName>
</protein>